<evidence type="ECO:0000256" key="1">
    <source>
        <dbReference type="ARBA" id="ARBA00001974"/>
    </source>
</evidence>
<reference evidence="13" key="1">
    <citation type="submission" date="2011-07" db="EMBL/GenBank/DDBJ databases">
        <title>Divergent evolution of antigenic variation in African trypanosomes.</title>
        <authorList>
            <person name="Jackson A.P."/>
            <person name="Berry A."/>
            <person name="Allison H.C."/>
            <person name="Burton P."/>
            <person name="Anderson J."/>
            <person name="Aslett M."/>
            <person name="Brown R."/>
            <person name="Corton N."/>
            <person name="Harris D."/>
            <person name="Hauser H."/>
            <person name="Gamble J."/>
            <person name="Gilderthorp R."/>
            <person name="McQuillan J."/>
            <person name="Quail M.A."/>
            <person name="Sanders M."/>
            <person name="Van Tonder A."/>
            <person name="Ginger M.L."/>
            <person name="Donelson J.E."/>
            <person name="Field M.C."/>
            <person name="Barry J.D."/>
            <person name="Berriman M."/>
            <person name="Hertz-Fowler C."/>
        </authorList>
    </citation>
    <scope>NUCLEOTIDE SEQUENCE [LARGE SCALE GENOMIC DNA]</scope>
    <source>
        <strain evidence="13">IL3000</strain>
    </source>
</reference>
<keyword evidence="2 8" id="KW-0285">Flavoprotein</keyword>
<evidence type="ECO:0000313" key="13">
    <source>
        <dbReference type="Proteomes" id="UP000000702"/>
    </source>
</evidence>
<evidence type="ECO:0000256" key="5">
    <source>
        <dbReference type="ARBA" id="ARBA00023002"/>
    </source>
</evidence>
<dbReference type="GO" id="GO:0003756">
    <property type="term" value="F:protein disulfide isomerase activity"/>
    <property type="evidence" value="ECO:0007669"/>
    <property type="project" value="TreeGrafter"/>
</dbReference>
<protein>
    <recommendedName>
        <fullName evidence="8">Sulfhydryl oxidase</fullName>
        <ecNumber evidence="8">1.8.3.2</ecNumber>
    </recommendedName>
</protein>
<evidence type="ECO:0000256" key="7">
    <source>
        <dbReference type="ARBA" id="ARBA00023180"/>
    </source>
</evidence>
<feature type="compositionally biased region" description="Basic and acidic residues" evidence="9">
    <location>
        <begin position="460"/>
        <end position="470"/>
    </location>
</feature>
<dbReference type="PANTHER" id="PTHR22897">
    <property type="entry name" value="QUIESCIN Q6-RELATED SULFHYDRYL OXIDASE"/>
    <property type="match status" value="1"/>
</dbReference>
<name>F9WDD5_TRYCI</name>
<dbReference type="PANTHER" id="PTHR22897:SF8">
    <property type="entry name" value="SULFHYDRYL OXIDASE"/>
    <property type="match status" value="1"/>
</dbReference>
<dbReference type="PROSITE" id="PS51324">
    <property type="entry name" value="ERV_ALR"/>
    <property type="match status" value="1"/>
</dbReference>
<dbReference type="VEuPathDB" id="TriTrypDB:TcIL3000_0_58190"/>
<dbReference type="Gene3D" id="1.20.120.310">
    <property type="entry name" value="ERV/ALR sulfhydryl oxidase domain"/>
    <property type="match status" value="1"/>
</dbReference>
<evidence type="ECO:0000256" key="4">
    <source>
        <dbReference type="ARBA" id="ARBA00022827"/>
    </source>
</evidence>
<dbReference type="SUPFAM" id="SSF69000">
    <property type="entry name" value="FAD-dependent thiol oxidase"/>
    <property type="match status" value="1"/>
</dbReference>
<keyword evidence="8" id="KW-1133">Transmembrane helix</keyword>
<dbReference type="Proteomes" id="UP000000702">
    <property type="component" value="Unassembled WGS sequence"/>
</dbReference>
<keyword evidence="13" id="KW-1185">Reference proteome</keyword>
<dbReference type="InterPro" id="IPR053995">
    <property type="entry name" value="QSOX_pErv"/>
</dbReference>
<comment type="caution">
    <text evidence="12">The sequence shown here is derived from an EMBL/GenBank/DDBJ whole genome shotgun (WGS) entry which is preliminary data.</text>
</comment>
<comment type="catalytic activity">
    <reaction evidence="8">
        <text>2 R'C(R)SH + O2 = R'C(R)S-S(R)CR' + H2O2</text>
        <dbReference type="Rhea" id="RHEA:17357"/>
        <dbReference type="ChEBI" id="CHEBI:15379"/>
        <dbReference type="ChEBI" id="CHEBI:16240"/>
        <dbReference type="ChEBI" id="CHEBI:16520"/>
        <dbReference type="ChEBI" id="CHEBI:17412"/>
        <dbReference type="EC" id="1.8.3.2"/>
    </reaction>
</comment>
<dbReference type="Gene3D" id="3.40.30.10">
    <property type="entry name" value="Glutaredoxin"/>
    <property type="match status" value="1"/>
</dbReference>
<feature type="region of interest" description="Disordered" evidence="9">
    <location>
        <begin position="447"/>
        <end position="484"/>
    </location>
</feature>
<keyword evidence="8" id="KW-0472">Membrane</keyword>
<evidence type="ECO:0000313" key="12">
    <source>
        <dbReference type="EMBL" id="CCD15288.1"/>
    </source>
</evidence>
<feature type="transmembrane region" description="Helical" evidence="8">
    <location>
        <begin position="491"/>
        <end position="513"/>
    </location>
</feature>
<dbReference type="InterPro" id="IPR039798">
    <property type="entry name" value="Sulfhydryl_oxidase"/>
</dbReference>
<evidence type="ECO:0000256" key="6">
    <source>
        <dbReference type="ARBA" id="ARBA00023157"/>
    </source>
</evidence>
<evidence type="ECO:0000256" key="8">
    <source>
        <dbReference type="RuleBase" id="RU371123"/>
    </source>
</evidence>
<dbReference type="Pfam" id="PF22220">
    <property type="entry name" value="QSOX_pErv"/>
    <property type="match status" value="1"/>
</dbReference>
<evidence type="ECO:0000256" key="9">
    <source>
        <dbReference type="SAM" id="MobiDB-lite"/>
    </source>
</evidence>
<dbReference type="InterPro" id="IPR036249">
    <property type="entry name" value="Thioredoxin-like_sf"/>
</dbReference>
<feature type="signal peptide" evidence="10">
    <location>
        <begin position="1"/>
        <end position="23"/>
    </location>
</feature>
<reference evidence="12 13" key="2">
    <citation type="journal article" date="2012" name="Proc. Natl. Acad. Sci. U.S.A.">
        <title>Antigenic diversity is generated by distinct evolutionary mechanisms in African trypanosome species.</title>
        <authorList>
            <person name="Jackson A.P."/>
            <person name="Berry A."/>
            <person name="Aslett M."/>
            <person name="Allison H.C."/>
            <person name="Burton P."/>
            <person name="Vavrova-Anderson J."/>
            <person name="Brown R."/>
            <person name="Browne H."/>
            <person name="Corton N."/>
            <person name="Hauser H."/>
            <person name="Gamble J."/>
            <person name="Gilderthorp R."/>
            <person name="Marcello L."/>
            <person name="McQuillan J."/>
            <person name="Otto T.D."/>
            <person name="Quail M.A."/>
            <person name="Sanders M.J."/>
            <person name="van Tonder A."/>
            <person name="Ginger M.L."/>
            <person name="Field M.C."/>
            <person name="Barry J.D."/>
            <person name="Hertz-Fowler C."/>
            <person name="Berriman M."/>
        </authorList>
    </citation>
    <scope>NUCLEOTIDE SEQUENCE [LARGE SCALE GENOMIC DNA]</scope>
    <source>
        <strain evidence="12 13">IL3000</strain>
    </source>
</reference>
<dbReference type="AlphaFoldDB" id="F9WDD5"/>
<comment type="cofactor">
    <cofactor evidence="1 8">
        <name>FAD</name>
        <dbReference type="ChEBI" id="CHEBI:57692"/>
    </cofactor>
</comment>
<dbReference type="Pfam" id="PF00085">
    <property type="entry name" value="Thioredoxin"/>
    <property type="match status" value="1"/>
</dbReference>
<dbReference type="OMA" id="WRYRGFP"/>
<evidence type="ECO:0000259" key="11">
    <source>
        <dbReference type="PROSITE" id="PS51324"/>
    </source>
</evidence>
<feature type="chain" id="PRO_5003389007" description="Sulfhydryl oxidase" evidence="10">
    <location>
        <begin position="24"/>
        <end position="522"/>
    </location>
</feature>
<dbReference type="EC" id="1.8.3.2" evidence="8"/>
<dbReference type="EMBL" id="CAEQ01001859">
    <property type="protein sequence ID" value="CCD15288.1"/>
    <property type="molecule type" value="Genomic_DNA"/>
</dbReference>
<keyword evidence="4 8" id="KW-0274">FAD</keyword>
<dbReference type="Pfam" id="PF04777">
    <property type="entry name" value="Evr1_Alr"/>
    <property type="match status" value="1"/>
</dbReference>
<organism evidence="12 13">
    <name type="scientific">Trypanosoma congolense (strain IL3000)</name>
    <dbReference type="NCBI Taxonomy" id="1068625"/>
    <lineage>
        <taxon>Eukaryota</taxon>
        <taxon>Discoba</taxon>
        <taxon>Euglenozoa</taxon>
        <taxon>Kinetoplastea</taxon>
        <taxon>Metakinetoplastina</taxon>
        <taxon>Trypanosomatida</taxon>
        <taxon>Trypanosomatidae</taxon>
        <taxon>Trypanosoma</taxon>
        <taxon>Nannomonas</taxon>
    </lineage>
</organism>
<evidence type="ECO:0000256" key="10">
    <source>
        <dbReference type="SAM" id="SignalP"/>
    </source>
</evidence>
<dbReference type="GO" id="GO:0016971">
    <property type="term" value="F:flavin-dependent sulfhydryl oxidase activity"/>
    <property type="evidence" value="ECO:0007669"/>
    <property type="project" value="InterPro"/>
</dbReference>
<keyword evidence="6" id="KW-1015">Disulfide bond</keyword>
<dbReference type="SUPFAM" id="SSF52833">
    <property type="entry name" value="Thioredoxin-like"/>
    <property type="match status" value="1"/>
</dbReference>
<dbReference type="CDD" id="cd02961">
    <property type="entry name" value="PDI_a_family"/>
    <property type="match status" value="1"/>
</dbReference>
<dbReference type="InterPro" id="IPR036774">
    <property type="entry name" value="ERV/ALR_sulphydryl_oxid_sf"/>
</dbReference>
<accession>F9WDD5</accession>
<dbReference type="GO" id="GO:0005615">
    <property type="term" value="C:extracellular space"/>
    <property type="evidence" value="ECO:0007669"/>
    <property type="project" value="TreeGrafter"/>
</dbReference>
<keyword evidence="8" id="KW-0812">Transmembrane</keyword>
<evidence type="ECO:0000256" key="2">
    <source>
        <dbReference type="ARBA" id="ARBA00022630"/>
    </source>
</evidence>
<dbReference type="GO" id="GO:0006457">
    <property type="term" value="P:protein folding"/>
    <property type="evidence" value="ECO:0007669"/>
    <property type="project" value="TreeGrafter"/>
</dbReference>
<dbReference type="InterPro" id="IPR013766">
    <property type="entry name" value="Thioredoxin_domain"/>
</dbReference>
<dbReference type="InterPro" id="IPR017905">
    <property type="entry name" value="ERV/ALR_sulphydryl_oxidase"/>
</dbReference>
<keyword evidence="7" id="KW-0325">Glycoprotein</keyword>
<evidence type="ECO:0000256" key="3">
    <source>
        <dbReference type="ARBA" id="ARBA00022729"/>
    </source>
</evidence>
<feature type="domain" description="ERV/ALR sulfhydryl oxidase" evidence="11">
    <location>
        <begin position="310"/>
        <end position="400"/>
    </location>
</feature>
<gene>
    <name evidence="12" type="ORF">TCIL3000_0_58190</name>
</gene>
<keyword evidence="3 10" id="KW-0732">Signal</keyword>
<keyword evidence="5 8" id="KW-0560">Oxidoreductase</keyword>
<sequence length="522" mass="59009">MFVFSLAVSLLLSSLCDVRPVVGLVDAVRDSSLFNLDSLVVELKDDNFTRIHPVAPLCPWVVLFYNHGCGFCRSYSPTYSSFATGLREEHGEDPLQMATAAAVDCAEEVEFCKRYDIKFVPRTYFFYPKGECKSIRECGALPLEHVAFEEAHMDAHDLLLETNLLINKYMQFNSTLKERCMDMHFKLYASKEEMIKKHLSSSPSKAAEVFVETTELHVSDIAGAFFSTMHNEVPLFGFVPSEQLSALKDFLLLVRDVLPTLRADAVLNALESLKKGDSFSVVEWQKMVVDAAIPFEGTARNVQWRTCRGSAVHYRGFPCGMWLLYHTLTVNAPAERKPLKVIQNYVRYFFSCENCRDHFLQFQFNPDDDAVIQLWRAHNEVNARLANVVEGADPLVPKRQFPPRDMCPDCYEPAGSFNTAKVVAFMKQRYLWRRGVSLSTKPAHGNAGAVGLDNGGANENVKRDKMKESVNAKWSTRKPHGRDANKSGGSYTFLFFNMFIVGMVFFLGSADILRKIARAKEK</sequence>
<proteinExistence type="predicted"/>
<dbReference type="GO" id="GO:0000139">
    <property type="term" value="C:Golgi membrane"/>
    <property type="evidence" value="ECO:0007669"/>
    <property type="project" value="TreeGrafter"/>
</dbReference>